<evidence type="ECO:0000256" key="5">
    <source>
        <dbReference type="ARBA" id="ARBA00023315"/>
    </source>
</evidence>
<dbReference type="InterPro" id="IPR050644">
    <property type="entry name" value="PG_Glycine_Bridge_Synth"/>
</dbReference>
<sequence>MNFTVKEIKEKDIWDEFLEENESGHVFQSFDWGVFKKTQKWKVRRIMLQDSAGENVAALSILEKKIPLAGFKIWYLPRGPVLDFQNKELVEEVADFLIDFARKNKVMAVKISPDVVLDESTKWIPELLKNKGFKEAVDYQLHKCTVRIDLRDDLDKIFSNFKKNTRWEIRKGESIEIKVEPKKDESGLRDFYQLYSQAMGRDKLSFSYFKNLLKTLEQNISILIAYQPKDYGNHSLSAGFFAHFNHKYWYLFGGSTKKYPTLNASQVLQGDIIRRAKKDPLAKFYDLQGIPCGKPKTLHDKGVLQFKEGFGGEKVELIGEFDYVFSPILYAILRKLNQARMMIMGITGIV</sequence>
<dbReference type="GO" id="GO:0008360">
    <property type="term" value="P:regulation of cell shape"/>
    <property type="evidence" value="ECO:0007669"/>
    <property type="project" value="UniProtKB-KW"/>
</dbReference>
<evidence type="ECO:0000256" key="3">
    <source>
        <dbReference type="ARBA" id="ARBA00022960"/>
    </source>
</evidence>
<keyword evidence="4" id="KW-0573">Peptidoglycan synthesis</keyword>
<dbReference type="InterPro" id="IPR016181">
    <property type="entry name" value="Acyl_CoA_acyltransferase"/>
</dbReference>
<accession>A0A2H0WXT5</accession>
<name>A0A2H0WXT5_9BACT</name>
<evidence type="ECO:0000313" key="8">
    <source>
        <dbReference type="Proteomes" id="UP000229675"/>
    </source>
</evidence>
<dbReference type="PANTHER" id="PTHR36174">
    <property type="entry name" value="LIPID II:GLYCINE GLYCYLTRANSFERASE"/>
    <property type="match status" value="1"/>
</dbReference>
<dbReference type="PROSITE" id="PS51191">
    <property type="entry name" value="FEMABX"/>
    <property type="match status" value="1"/>
</dbReference>
<dbReference type="AlphaFoldDB" id="A0A2H0WXT5"/>
<proteinExistence type="inferred from homology"/>
<keyword evidence="2" id="KW-0808">Transferase</keyword>
<gene>
    <name evidence="7" type="ORF">COT59_00715</name>
</gene>
<dbReference type="InterPro" id="IPR003447">
    <property type="entry name" value="FEMABX"/>
</dbReference>
<keyword evidence="5" id="KW-0012">Acyltransferase</keyword>
<organism evidence="7 8">
    <name type="scientific">Candidatus Nealsonbacteria bacterium CG09_land_8_20_14_0_10_42_14</name>
    <dbReference type="NCBI Taxonomy" id="1974707"/>
    <lineage>
        <taxon>Bacteria</taxon>
        <taxon>Candidatus Nealsoniibacteriota</taxon>
    </lineage>
</organism>
<evidence type="ECO:0000256" key="1">
    <source>
        <dbReference type="ARBA" id="ARBA00009943"/>
    </source>
</evidence>
<reference evidence="8" key="1">
    <citation type="submission" date="2017-09" db="EMBL/GenBank/DDBJ databases">
        <title>Depth-based differentiation of microbial function through sediment-hosted aquifers and enrichment of novel symbionts in the deep terrestrial subsurface.</title>
        <authorList>
            <person name="Probst A.J."/>
            <person name="Ladd B."/>
            <person name="Jarett J.K."/>
            <person name="Geller-Mcgrath D.E."/>
            <person name="Sieber C.M.K."/>
            <person name="Emerson J.B."/>
            <person name="Anantharaman K."/>
            <person name="Thomas B.C."/>
            <person name="Malmstrom R."/>
            <person name="Stieglmeier M."/>
            <person name="Klingl A."/>
            <person name="Woyke T."/>
            <person name="Ryan C.M."/>
            <person name="Banfield J.F."/>
        </authorList>
    </citation>
    <scope>NUCLEOTIDE SEQUENCE [LARGE SCALE GENOMIC DNA]</scope>
</reference>
<dbReference type="Proteomes" id="UP000229675">
    <property type="component" value="Unassembled WGS sequence"/>
</dbReference>
<keyword evidence="6" id="KW-0961">Cell wall biogenesis/degradation</keyword>
<dbReference type="EMBL" id="PEZD01000018">
    <property type="protein sequence ID" value="PIS17425.1"/>
    <property type="molecule type" value="Genomic_DNA"/>
</dbReference>
<protein>
    <recommendedName>
        <fullName evidence="9">Peptidoglycan bridge formation protein FemAB</fullName>
    </recommendedName>
</protein>
<dbReference type="Gene3D" id="3.40.630.30">
    <property type="match status" value="2"/>
</dbReference>
<evidence type="ECO:0000313" key="7">
    <source>
        <dbReference type="EMBL" id="PIS17425.1"/>
    </source>
</evidence>
<keyword evidence="3" id="KW-0133">Cell shape</keyword>
<dbReference type="GO" id="GO:0071555">
    <property type="term" value="P:cell wall organization"/>
    <property type="evidence" value="ECO:0007669"/>
    <property type="project" value="UniProtKB-KW"/>
</dbReference>
<dbReference type="SUPFAM" id="SSF55729">
    <property type="entry name" value="Acyl-CoA N-acyltransferases (Nat)"/>
    <property type="match status" value="2"/>
</dbReference>
<evidence type="ECO:0000256" key="2">
    <source>
        <dbReference type="ARBA" id="ARBA00022679"/>
    </source>
</evidence>
<dbReference type="GO" id="GO:0016755">
    <property type="term" value="F:aminoacyltransferase activity"/>
    <property type="evidence" value="ECO:0007669"/>
    <property type="project" value="InterPro"/>
</dbReference>
<dbReference type="PANTHER" id="PTHR36174:SF1">
    <property type="entry name" value="LIPID II:GLYCINE GLYCYLTRANSFERASE"/>
    <property type="match status" value="1"/>
</dbReference>
<evidence type="ECO:0000256" key="4">
    <source>
        <dbReference type="ARBA" id="ARBA00022984"/>
    </source>
</evidence>
<evidence type="ECO:0000256" key="6">
    <source>
        <dbReference type="ARBA" id="ARBA00023316"/>
    </source>
</evidence>
<comment type="similarity">
    <text evidence="1">Belongs to the FemABX family.</text>
</comment>
<dbReference type="GO" id="GO:0009252">
    <property type="term" value="P:peptidoglycan biosynthetic process"/>
    <property type="evidence" value="ECO:0007669"/>
    <property type="project" value="UniProtKB-KW"/>
</dbReference>
<evidence type="ECO:0008006" key="9">
    <source>
        <dbReference type="Google" id="ProtNLM"/>
    </source>
</evidence>
<comment type="caution">
    <text evidence="7">The sequence shown here is derived from an EMBL/GenBank/DDBJ whole genome shotgun (WGS) entry which is preliminary data.</text>
</comment>
<dbReference type="Pfam" id="PF02388">
    <property type="entry name" value="FemAB"/>
    <property type="match status" value="2"/>
</dbReference>